<reference evidence="1 2" key="1">
    <citation type="submission" date="2024-11" db="EMBL/GenBank/DDBJ databases">
        <title>Adaptive evolution of stress response genes in parasites aligns with host niche diversity.</title>
        <authorList>
            <person name="Hahn C."/>
            <person name="Resl P."/>
        </authorList>
    </citation>
    <scope>NUCLEOTIDE SEQUENCE [LARGE SCALE GENOMIC DNA]</scope>
    <source>
        <strain evidence="1">EGGRZ-B1_66</strain>
        <tissue evidence="1">Body</tissue>
    </source>
</reference>
<dbReference type="Proteomes" id="UP001626550">
    <property type="component" value="Unassembled WGS sequence"/>
</dbReference>
<comment type="caution">
    <text evidence="1">The sequence shown here is derived from an EMBL/GenBank/DDBJ whole genome shotgun (WGS) entry which is preliminary data.</text>
</comment>
<keyword evidence="2" id="KW-1185">Reference proteome</keyword>
<dbReference type="AlphaFoldDB" id="A0ABD2Q8I5"/>
<proteinExistence type="predicted"/>
<sequence>MFLCRVVLPHGSYIVGLRVLQPGVLPTYNWRTDSVLAPMLAQGAMEYHVWLFIKNIVSQLSLDVGIFLPRETPAPIISGVSGFGALFTRPALGLSLERPKGRVAMRKLARKTNRAPSAQPKHKPGAAAADKLQTIEYNFVLHQEGAREMIIPNEVQMLTQFIKRRDACARESTLQLLIDPRMLSRKNRKTYNRAKIGRLCETILAWGASPPIRAL</sequence>
<accession>A0ABD2Q8I5</accession>
<evidence type="ECO:0000313" key="1">
    <source>
        <dbReference type="EMBL" id="KAL3315879.1"/>
    </source>
</evidence>
<gene>
    <name evidence="1" type="ORF">Ciccas_005477</name>
</gene>
<protein>
    <submittedName>
        <fullName evidence="1">Uncharacterized protein</fullName>
    </submittedName>
</protein>
<dbReference type="EMBL" id="JBJKFK010000645">
    <property type="protein sequence ID" value="KAL3315879.1"/>
    <property type="molecule type" value="Genomic_DNA"/>
</dbReference>
<evidence type="ECO:0000313" key="2">
    <source>
        <dbReference type="Proteomes" id="UP001626550"/>
    </source>
</evidence>
<organism evidence="1 2">
    <name type="scientific">Cichlidogyrus casuarinus</name>
    <dbReference type="NCBI Taxonomy" id="1844966"/>
    <lineage>
        <taxon>Eukaryota</taxon>
        <taxon>Metazoa</taxon>
        <taxon>Spiralia</taxon>
        <taxon>Lophotrochozoa</taxon>
        <taxon>Platyhelminthes</taxon>
        <taxon>Monogenea</taxon>
        <taxon>Monopisthocotylea</taxon>
        <taxon>Dactylogyridea</taxon>
        <taxon>Ancyrocephalidae</taxon>
        <taxon>Cichlidogyrus</taxon>
    </lineage>
</organism>
<name>A0ABD2Q8I5_9PLAT</name>